<evidence type="ECO:0000313" key="2">
    <source>
        <dbReference type="EMBL" id="WAJ22108.1"/>
    </source>
</evidence>
<name>A0ABY7A946_9FIRM</name>
<evidence type="ECO:0000313" key="3">
    <source>
        <dbReference type="Proteomes" id="UP001163115"/>
    </source>
</evidence>
<dbReference type="RefSeq" id="WP_024835883.1">
    <property type="nucleotide sequence ID" value="NZ_CP113524.1"/>
</dbReference>
<dbReference type="PROSITE" id="PS51782">
    <property type="entry name" value="LYSM"/>
    <property type="match status" value="1"/>
</dbReference>
<protein>
    <submittedName>
        <fullName evidence="2">LysM peptidoglycan-binding domain-containing protein</fullName>
    </submittedName>
</protein>
<accession>A0ABY7A946</accession>
<dbReference type="EMBL" id="CP113524">
    <property type="protein sequence ID" value="WAJ22108.1"/>
    <property type="molecule type" value="Genomic_DNA"/>
</dbReference>
<dbReference type="InterPro" id="IPR036779">
    <property type="entry name" value="LysM_dom_sf"/>
</dbReference>
<gene>
    <name evidence="2" type="ORF">OW255_10985</name>
</gene>
<keyword evidence="3" id="KW-1185">Reference proteome</keyword>
<organism evidence="2 3">
    <name type="scientific">Lacrimispora xylanolytica</name>
    <dbReference type="NCBI Taxonomy" id="29375"/>
    <lineage>
        <taxon>Bacteria</taxon>
        <taxon>Bacillati</taxon>
        <taxon>Bacillota</taxon>
        <taxon>Clostridia</taxon>
        <taxon>Lachnospirales</taxon>
        <taxon>Lachnospiraceae</taxon>
        <taxon>Lacrimispora</taxon>
    </lineage>
</organism>
<sequence length="101" mass="11447">MMKQIIVLLFFSFLGFRIFGFFPGLDSAQALEQAAIDKYYTSIEIQQGDSLWSIAGKYSENSGMTVAQYVKELKNMNGLKEDIIHSGHYLTVMYCTSEETP</sequence>
<dbReference type="Proteomes" id="UP001163115">
    <property type="component" value="Chromosome"/>
</dbReference>
<dbReference type="CDD" id="cd00118">
    <property type="entry name" value="LysM"/>
    <property type="match status" value="1"/>
</dbReference>
<dbReference type="Pfam" id="PF01476">
    <property type="entry name" value="LysM"/>
    <property type="match status" value="1"/>
</dbReference>
<proteinExistence type="predicted"/>
<feature type="domain" description="LysM" evidence="1">
    <location>
        <begin position="41"/>
        <end position="92"/>
    </location>
</feature>
<dbReference type="Gene3D" id="3.10.350.10">
    <property type="entry name" value="LysM domain"/>
    <property type="match status" value="1"/>
</dbReference>
<reference evidence="2" key="1">
    <citation type="submission" date="2022-11" db="EMBL/GenBank/DDBJ databases">
        <title>Lacrimispora xylanolytica sy1, complete genome.</title>
        <authorList>
            <person name="Choi S."/>
        </authorList>
    </citation>
    <scope>NUCLEOTIDE SEQUENCE</scope>
    <source>
        <strain evidence="2">Sy1</strain>
    </source>
</reference>
<dbReference type="SUPFAM" id="SSF54106">
    <property type="entry name" value="LysM domain"/>
    <property type="match status" value="1"/>
</dbReference>
<evidence type="ECO:0000259" key="1">
    <source>
        <dbReference type="PROSITE" id="PS51782"/>
    </source>
</evidence>
<dbReference type="InterPro" id="IPR018392">
    <property type="entry name" value="LysM"/>
</dbReference>